<dbReference type="EMBL" id="CP036274">
    <property type="protein sequence ID" value="QDU27473.1"/>
    <property type="molecule type" value="Genomic_DNA"/>
</dbReference>
<name>A0A517YB43_9BACT</name>
<dbReference type="Proteomes" id="UP000315017">
    <property type="component" value="Chromosome"/>
</dbReference>
<gene>
    <name evidence="1" type="ORF">ETAA8_25610</name>
</gene>
<protein>
    <submittedName>
        <fullName evidence="1">Uncharacterized protein</fullName>
    </submittedName>
</protein>
<dbReference type="KEGG" id="aagg:ETAA8_25610"/>
<organism evidence="1 2">
    <name type="scientific">Anatilimnocola aggregata</name>
    <dbReference type="NCBI Taxonomy" id="2528021"/>
    <lineage>
        <taxon>Bacteria</taxon>
        <taxon>Pseudomonadati</taxon>
        <taxon>Planctomycetota</taxon>
        <taxon>Planctomycetia</taxon>
        <taxon>Pirellulales</taxon>
        <taxon>Pirellulaceae</taxon>
        <taxon>Anatilimnocola</taxon>
    </lineage>
</organism>
<dbReference type="AlphaFoldDB" id="A0A517YB43"/>
<evidence type="ECO:0000313" key="1">
    <source>
        <dbReference type="EMBL" id="QDU27473.1"/>
    </source>
</evidence>
<proteinExistence type="predicted"/>
<accession>A0A517YB43</accession>
<sequence>MVAAIRFLHTPTMREWLKGPASKACSADSIFDLPGLSNGQPPNFNFVA</sequence>
<evidence type="ECO:0000313" key="2">
    <source>
        <dbReference type="Proteomes" id="UP000315017"/>
    </source>
</evidence>
<reference evidence="1 2" key="1">
    <citation type="submission" date="2019-02" db="EMBL/GenBank/DDBJ databases">
        <title>Deep-cultivation of Planctomycetes and their phenomic and genomic characterization uncovers novel biology.</title>
        <authorList>
            <person name="Wiegand S."/>
            <person name="Jogler M."/>
            <person name="Boedeker C."/>
            <person name="Pinto D."/>
            <person name="Vollmers J."/>
            <person name="Rivas-Marin E."/>
            <person name="Kohn T."/>
            <person name="Peeters S.H."/>
            <person name="Heuer A."/>
            <person name="Rast P."/>
            <person name="Oberbeckmann S."/>
            <person name="Bunk B."/>
            <person name="Jeske O."/>
            <person name="Meyerdierks A."/>
            <person name="Storesund J.E."/>
            <person name="Kallscheuer N."/>
            <person name="Luecker S."/>
            <person name="Lage O.M."/>
            <person name="Pohl T."/>
            <person name="Merkel B.J."/>
            <person name="Hornburger P."/>
            <person name="Mueller R.-W."/>
            <person name="Bruemmer F."/>
            <person name="Labrenz M."/>
            <person name="Spormann A.M."/>
            <person name="Op den Camp H."/>
            <person name="Overmann J."/>
            <person name="Amann R."/>
            <person name="Jetten M.S.M."/>
            <person name="Mascher T."/>
            <person name="Medema M.H."/>
            <person name="Devos D.P."/>
            <person name="Kaster A.-K."/>
            <person name="Ovreas L."/>
            <person name="Rohde M."/>
            <person name="Galperin M.Y."/>
            <person name="Jogler C."/>
        </authorList>
    </citation>
    <scope>NUCLEOTIDE SEQUENCE [LARGE SCALE GENOMIC DNA]</scope>
    <source>
        <strain evidence="1 2">ETA_A8</strain>
    </source>
</reference>
<keyword evidence="2" id="KW-1185">Reference proteome</keyword>